<protein>
    <submittedName>
        <fullName evidence="2">Transporter</fullName>
    </submittedName>
</protein>
<dbReference type="Pfam" id="PF13557">
    <property type="entry name" value="Phenol_MetA_deg"/>
    <property type="match status" value="1"/>
</dbReference>
<evidence type="ECO:0000313" key="3">
    <source>
        <dbReference type="Proteomes" id="UP001597283"/>
    </source>
</evidence>
<accession>A0ABW4NFZ7</accession>
<sequence length="264" mass="27651">MMRILPILLTALVATPAQAQGLRDFCADRPGLGTPACTLDPGHVMAETGLADWTLDRSAGQRTDTTTLADTLLRIGLDAQTEAQVGWTAVGLQRQRDASGMVERSAGVGDMTLALRRNFSNPDGSGVSVAAMGIASLPTGGQTIGAGDWGAAMLVPMSVDLPGGLNLQLTPEVDAAVDEDRHGRHLTYGSVVGLQLPFGKSLSATGELSVFRDDDPGQHVTKSIAGVSLGWQRGKNLQFDAGANVGLNRTTDDLELYVGVARRF</sequence>
<keyword evidence="1" id="KW-0732">Signal</keyword>
<dbReference type="EMBL" id="JBHUFC010000006">
    <property type="protein sequence ID" value="MFD1788833.1"/>
    <property type="molecule type" value="Genomic_DNA"/>
</dbReference>
<keyword evidence="3" id="KW-1185">Reference proteome</keyword>
<name>A0ABW4NFZ7_9SPHN</name>
<evidence type="ECO:0000313" key="2">
    <source>
        <dbReference type="EMBL" id="MFD1788833.1"/>
    </source>
</evidence>
<evidence type="ECO:0000256" key="1">
    <source>
        <dbReference type="SAM" id="SignalP"/>
    </source>
</evidence>
<comment type="caution">
    <text evidence="2">The sequence shown here is derived from an EMBL/GenBank/DDBJ whole genome shotgun (WGS) entry which is preliminary data.</text>
</comment>
<feature type="signal peptide" evidence="1">
    <location>
        <begin position="1"/>
        <end position="19"/>
    </location>
</feature>
<dbReference type="Proteomes" id="UP001597283">
    <property type="component" value="Unassembled WGS sequence"/>
</dbReference>
<proteinExistence type="predicted"/>
<reference evidence="3" key="1">
    <citation type="journal article" date="2019" name="Int. J. Syst. Evol. Microbiol.">
        <title>The Global Catalogue of Microorganisms (GCM) 10K type strain sequencing project: providing services to taxonomists for standard genome sequencing and annotation.</title>
        <authorList>
            <consortium name="The Broad Institute Genomics Platform"/>
            <consortium name="The Broad Institute Genome Sequencing Center for Infectious Disease"/>
            <person name="Wu L."/>
            <person name="Ma J."/>
        </authorList>
    </citation>
    <scope>NUCLEOTIDE SEQUENCE [LARGE SCALE GENOMIC DNA]</scope>
    <source>
        <strain evidence="3">Q85</strain>
    </source>
</reference>
<organism evidence="2 3">
    <name type="scientific">Sphingomonas floccifaciens</name>
    <dbReference type="NCBI Taxonomy" id="1844115"/>
    <lineage>
        <taxon>Bacteria</taxon>
        <taxon>Pseudomonadati</taxon>
        <taxon>Pseudomonadota</taxon>
        <taxon>Alphaproteobacteria</taxon>
        <taxon>Sphingomonadales</taxon>
        <taxon>Sphingomonadaceae</taxon>
        <taxon>Sphingomonas</taxon>
    </lineage>
</organism>
<gene>
    <name evidence="2" type="ORF">ACFSC3_14805</name>
</gene>
<dbReference type="InterPro" id="IPR025737">
    <property type="entry name" value="FApF"/>
</dbReference>
<feature type="chain" id="PRO_5045497750" evidence="1">
    <location>
        <begin position="20"/>
        <end position="264"/>
    </location>
</feature>
<dbReference type="RefSeq" id="WP_380941208.1">
    <property type="nucleotide sequence ID" value="NZ_JBHUFC010000006.1"/>
</dbReference>